<dbReference type="RefSeq" id="WP_216958059.1">
    <property type="nucleotide sequence ID" value="NZ_JAHOPB010000001.1"/>
</dbReference>
<protein>
    <submittedName>
        <fullName evidence="2">DUF4136 domain-containing protein</fullName>
    </submittedName>
</protein>
<dbReference type="EMBL" id="JAHOPB010000001">
    <property type="protein sequence ID" value="MBU8873680.1"/>
    <property type="molecule type" value="Genomic_DNA"/>
</dbReference>
<dbReference type="Proteomes" id="UP000727907">
    <property type="component" value="Unassembled WGS sequence"/>
</dbReference>
<comment type="caution">
    <text evidence="2">The sequence shown here is derived from an EMBL/GenBank/DDBJ whole genome shotgun (WGS) entry which is preliminary data.</text>
</comment>
<dbReference type="InterPro" id="IPR025411">
    <property type="entry name" value="DUF4136"/>
</dbReference>
<evidence type="ECO:0000259" key="1">
    <source>
        <dbReference type="Pfam" id="PF13590"/>
    </source>
</evidence>
<keyword evidence="3" id="KW-1185">Reference proteome</keyword>
<name>A0ABS6II67_9HYPH</name>
<proteinExistence type="predicted"/>
<dbReference type="Pfam" id="PF13590">
    <property type="entry name" value="DUF4136"/>
    <property type="match status" value="1"/>
</dbReference>
<organism evidence="2 3">
    <name type="scientific">Reyranella humidisoli</name>
    <dbReference type="NCBI Taxonomy" id="2849149"/>
    <lineage>
        <taxon>Bacteria</taxon>
        <taxon>Pseudomonadati</taxon>
        <taxon>Pseudomonadota</taxon>
        <taxon>Alphaproteobacteria</taxon>
        <taxon>Hyphomicrobiales</taxon>
        <taxon>Reyranellaceae</taxon>
        <taxon>Reyranella</taxon>
    </lineage>
</organism>
<reference evidence="2 3" key="1">
    <citation type="submission" date="2021-06" db="EMBL/GenBank/DDBJ databases">
        <authorList>
            <person name="Lee D.H."/>
        </authorList>
    </citation>
    <scope>NUCLEOTIDE SEQUENCE [LARGE SCALE GENOMIC DNA]</scope>
    <source>
        <strain evidence="2 3">MMS21-HV4-11</strain>
    </source>
</reference>
<gene>
    <name evidence="2" type="ORF">KQ910_07885</name>
</gene>
<feature type="domain" description="DUF4136" evidence="1">
    <location>
        <begin position="3"/>
        <end position="163"/>
    </location>
</feature>
<sequence>MGKTFQMLPYSNQEGSLEWQTYSDLVARQLTSRGLVRVEGDVVPDLAVFIAYAIDRGRTTVSSVPMYGQTSSGGTSTTTGYVGTRPVYASTYTPLTYGVTGYAPVESTVYGRAMKIGIVDVRATLAQNKTVTVYEATATSSGESGTLNAVMPAIVEGAFKDWPSQSGATRTVSVPLSATK</sequence>
<evidence type="ECO:0000313" key="3">
    <source>
        <dbReference type="Proteomes" id="UP000727907"/>
    </source>
</evidence>
<accession>A0ABS6II67</accession>
<evidence type="ECO:0000313" key="2">
    <source>
        <dbReference type="EMBL" id="MBU8873680.1"/>
    </source>
</evidence>